<protein>
    <recommendedName>
        <fullName evidence="6">Mini-ribonuclease 3</fullName>
        <shortName evidence="6">Mini-3</shortName>
        <shortName evidence="6">Mini-RNase 3</shortName>
        <ecNumber evidence="6">3.1.26.-</ecNumber>
    </recommendedName>
    <alternativeName>
        <fullName evidence="6">Mini-RNase III</fullName>
        <shortName evidence="6">Mini-III</shortName>
    </alternativeName>
</protein>
<keyword evidence="5 6" id="KW-0378">Hydrolase</keyword>
<evidence type="ECO:0000256" key="1">
    <source>
        <dbReference type="ARBA" id="ARBA00022517"/>
    </source>
</evidence>
<keyword evidence="1 6" id="KW-0690">Ribosome biogenesis</keyword>
<keyword evidence="6" id="KW-0694">RNA-binding</keyword>
<keyword evidence="4 6" id="KW-0255">Endonuclease</keyword>
<dbReference type="Gene3D" id="1.10.1520.10">
    <property type="entry name" value="Ribonuclease III domain"/>
    <property type="match status" value="1"/>
</dbReference>
<dbReference type="Pfam" id="PF00636">
    <property type="entry name" value="Ribonuclease_3"/>
    <property type="match status" value="1"/>
</dbReference>
<name>A0A1D8GJR3_9FIRM</name>
<dbReference type="InterPro" id="IPR000999">
    <property type="entry name" value="RNase_III_dom"/>
</dbReference>
<evidence type="ECO:0000313" key="9">
    <source>
        <dbReference type="Proteomes" id="UP000095743"/>
    </source>
</evidence>
<keyword evidence="3 6" id="KW-0540">Nuclease</keyword>
<dbReference type="SUPFAM" id="SSF69065">
    <property type="entry name" value="RNase III domain-like"/>
    <property type="match status" value="1"/>
</dbReference>
<evidence type="ECO:0000259" key="7">
    <source>
        <dbReference type="SMART" id="SM00535"/>
    </source>
</evidence>
<comment type="cofactor">
    <cofactor evidence="6">
        <name>Mg(2+)</name>
        <dbReference type="ChEBI" id="CHEBI:18420"/>
    </cofactor>
</comment>
<dbReference type="CDD" id="cd00593">
    <property type="entry name" value="RIBOc"/>
    <property type="match status" value="1"/>
</dbReference>
<dbReference type="PANTHER" id="PTHR34276">
    <property type="entry name" value="MINI-RIBONUCLEASE 3"/>
    <property type="match status" value="1"/>
</dbReference>
<evidence type="ECO:0000256" key="6">
    <source>
        <dbReference type="HAMAP-Rule" id="MF_01468"/>
    </source>
</evidence>
<dbReference type="SMART" id="SM00535">
    <property type="entry name" value="RIBOc"/>
    <property type="match status" value="1"/>
</dbReference>
<comment type="function">
    <text evidence="6">Involved in correct processing of both the 5' and 3' ends of 23S rRNA precursor. Processes 30S rRNA precursor transcript even in absence of ribonuclease 3 (Rnc); Rnc processes 30S rRNA into smaller rRNA precursors.</text>
</comment>
<organism evidence="8 9">
    <name type="scientific">Geosporobacter ferrireducens</name>
    <dbReference type="NCBI Taxonomy" id="1424294"/>
    <lineage>
        <taxon>Bacteria</taxon>
        <taxon>Bacillati</taxon>
        <taxon>Bacillota</taxon>
        <taxon>Clostridia</taxon>
        <taxon>Peptostreptococcales</taxon>
        <taxon>Thermotaleaceae</taxon>
        <taxon>Geosporobacter</taxon>
    </lineage>
</organism>
<sequence>MNIDFLKEMGLTAKTKEEIQFTHPLVLAYIGDAVYEVFVRIYILHQYGGNVNGLHKLATKFVKAAAQAEIVHLLEPRLTEEEWSIIKRGRNQKSGTTPKNANVGDYRYATGFETLIGYLYLTEQYLRLEEVIKYALEIIEQKETIHE</sequence>
<dbReference type="RefSeq" id="WP_069978662.1">
    <property type="nucleotide sequence ID" value="NZ_CP017269.1"/>
</dbReference>
<dbReference type="KEGG" id="gfe:Gferi_17265"/>
<keyword evidence="2 6" id="KW-0698">rRNA processing</keyword>
<proteinExistence type="inferred from homology"/>
<dbReference type="STRING" id="1424294.Gferi_17265"/>
<dbReference type="GO" id="GO:0005737">
    <property type="term" value="C:cytoplasm"/>
    <property type="evidence" value="ECO:0007669"/>
    <property type="project" value="UniProtKB-SubCell"/>
</dbReference>
<dbReference type="InterPro" id="IPR036389">
    <property type="entry name" value="RNase_III_sf"/>
</dbReference>
<keyword evidence="9" id="KW-1185">Reference proteome</keyword>
<comment type="similarity">
    <text evidence="6">Belongs to the MrnC RNase family.</text>
</comment>
<dbReference type="EMBL" id="CP017269">
    <property type="protein sequence ID" value="AOT71145.1"/>
    <property type="molecule type" value="Genomic_DNA"/>
</dbReference>
<dbReference type="GO" id="GO:0019843">
    <property type="term" value="F:rRNA binding"/>
    <property type="evidence" value="ECO:0007669"/>
    <property type="project" value="UniProtKB-UniRule"/>
</dbReference>
<evidence type="ECO:0000256" key="4">
    <source>
        <dbReference type="ARBA" id="ARBA00022759"/>
    </source>
</evidence>
<comment type="subcellular location">
    <subcellularLocation>
        <location evidence="6">Cytoplasm</location>
    </subcellularLocation>
</comment>
<feature type="active site" evidence="6">
    <location>
        <position position="32"/>
    </location>
</feature>
<evidence type="ECO:0000256" key="3">
    <source>
        <dbReference type="ARBA" id="ARBA00022722"/>
    </source>
</evidence>
<evidence type="ECO:0000313" key="8">
    <source>
        <dbReference type="EMBL" id="AOT71145.1"/>
    </source>
</evidence>
<dbReference type="GO" id="GO:0006364">
    <property type="term" value="P:rRNA processing"/>
    <property type="evidence" value="ECO:0007669"/>
    <property type="project" value="UniProtKB-UniRule"/>
</dbReference>
<dbReference type="GO" id="GO:0004525">
    <property type="term" value="F:ribonuclease III activity"/>
    <property type="evidence" value="ECO:0007669"/>
    <property type="project" value="InterPro"/>
</dbReference>
<comment type="subunit">
    <text evidence="6">Homodimer.</text>
</comment>
<reference evidence="8 9" key="1">
    <citation type="submission" date="2016-09" db="EMBL/GenBank/DDBJ databases">
        <title>Genomic analysis reveals versatility of anaerobic energy metabolism of Geosporobacter ferrireducens IRF9 of phylum Firmicutes.</title>
        <authorList>
            <person name="Kim S.-J."/>
        </authorList>
    </citation>
    <scope>NUCLEOTIDE SEQUENCE [LARGE SCALE GENOMIC DNA]</scope>
    <source>
        <strain evidence="8 9">IRF9</strain>
    </source>
</reference>
<dbReference type="PIRSF" id="PIRSF005520">
    <property type="entry name" value="UCP005520"/>
    <property type="match status" value="1"/>
</dbReference>
<keyword evidence="6" id="KW-0460">Magnesium</keyword>
<dbReference type="AlphaFoldDB" id="A0A1D8GJR3"/>
<keyword evidence="6" id="KW-0699">rRNA-binding</keyword>
<gene>
    <name evidence="6" type="primary">mrnC</name>
    <name evidence="8" type="ORF">Gferi_17265</name>
</gene>
<evidence type="ECO:0000256" key="2">
    <source>
        <dbReference type="ARBA" id="ARBA00022552"/>
    </source>
</evidence>
<dbReference type="PANTHER" id="PTHR34276:SF1">
    <property type="entry name" value="MINI-RIBONUCLEASE 3"/>
    <property type="match status" value="1"/>
</dbReference>
<keyword evidence="6" id="KW-0963">Cytoplasm</keyword>
<dbReference type="Proteomes" id="UP000095743">
    <property type="component" value="Chromosome"/>
</dbReference>
<accession>A0A1D8GJR3</accession>
<dbReference type="InterPro" id="IPR008226">
    <property type="entry name" value="Mini3_fam"/>
</dbReference>
<dbReference type="HAMAP" id="MF_01468">
    <property type="entry name" value="RNase_Mini_III"/>
    <property type="match status" value="1"/>
</dbReference>
<feature type="domain" description="RNase III" evidence="7">
    <location>
        <begin position="8"/>
        <end position="141"/>
    </location>
</feature>
<dbReference type="EC" id="3.1.26.-" evidence="6"/>
<evidence type="ECO:0000256" key="5">
    <source>
        <dbReference type="ARBA" id="ARBA00022801"/>
    </source>
</evidence>